<feature type="compositionally biased region" description="Acidic residues" evidence="8">
    <location>
        <begin position="38"/>
        <end position="52"/>
    </location>
</feature>
<gene>
    <name evidence="10" type="ORF">TWF481_004128</name>
</gene>
<proteinExistence type="inferred from homology"/>
<evidence type="ECO:0000256" key="7">
    <source>
        <dbReference type="ARBA" id="ARBA00023242"/>
    </source>
</evidence>
<evidence type="ECO:0000256" key="4">
    <source>
        <dbReference type="ARBA" id="ARBA00009461"/>
    </source>
</evidence>
<reference evidence="10 11" key="1">
    <citation type="submission" date="2023-08" db="EMBL/GenBank/DDBJ databases">
        <authorList>
            <person name="Palmer J.M."/>
        </authorList>
    </citation>
    <scope>NUCLEOTIDE SEQUENCE [LARGE SCALE GENOMIC DNA]</scope>
    <source>
        <strain evidence="10 11">TWF481</strain>
    </source>
</reference>
<feature type="region of interest" description="Disordered" evidence="8">
    <location>
        <begin position="1"/>
        <end position="125"/>
    </location>
</feature>
<keyword evidence="6" id="KW-0963">Cytoplasm</keyword>
<evidence type="ECO:0000256" key="2">
    <source>
        <dbReference type="ARBA" id="ARBA00004123"/>
    </source>
</evidence>
<evidence type="ECO:0000313" key="10">
    <source>
        <dbReference type="EMBL" id="KAK6509379.1"/>
    </source>
</evidence>
<dbReference type="Pfam" id="PF14474">
    <property type="entry name" value="RTC4"/>
    <property type="match status" value="1"/>
</dbReference>
<evidence type="ECO:0000256" key="3">
    <source>
        <dbReference type="ARBA" id="ARBA00004496"/>
    </source>
</evidence>
<comment type="similarity">
    <text evidence="4">Belongs to the RTC4 family.</text>
</comment>
<feature type="domain" description="Restriction of telomere capping protein 4 C-terminal" evidence="9">
    <location>
        <begin position="350"/>
        <end position="481"/>
    </location>
</feature>
<evidence type="ECO:0000256" key="1">
    <source>
        <dbReference type="ARBA" id="ARBA00002738"/>
    </source>
</evidence>
<feature type="region of interest" description="Disordered" evidence="8">
    <location>
        <begin position="224"/>
        <end position="278"/>
    </location>
</feature>
<name>A0AAV9WKP3_9PEZI</name>
<dbReference type="GO" id="GO:0005737">
    <property type="term" value="C:cytoplasm"/>
    <property type="evidence" value="ECO:0007669"/>
    <property type="project" value="UniProtKB-SubCell"/>
</dbReference>
<sequence>MYSGRTRNGGSNVNKPFKSPVIVKPVKEPVNTFRGLLDDIEDSDEDEEEEDNRSDGVIDLSESPVKGPPGRETKSDDMDISDTEPTNQTSPKEDDDEIEEVVEEKEEKVYRRVATPGKKGKFATRQQRETSLYLDMRRTEREAAVKTERKKATLRVPESAEALLKHIEKYDPVKLAEESPKPTPRKTATAMRERYNDVLKKNSVNLDPQIISLLDDKFGREEPTVSLLSDSDDSVSSASSRKRKRGTSDSETTPQKADTFKPAKQKKKNPDTGPKKYRCPMCNEEVSKQLYESYLPDLEKRYKIELRRKFHKSHKLAKVHKKVSELDIPEIEWDALEGRCAKYFPYLRDIMSRKTESHFRDLSEKFNKKKRKNNQTRTEALFDERGWEKTYPGYYGPRGSEIMGDAINNNRGMTEALKKLGAKKDITTLSGGAGSYMQWILVPELGTRLIMEDFGMSDDEIDRGRKLMQDTVDIGLLLNHGEDDGDDFAGVDDGMEWWWKEQEEKRQQEEEAEPSQSQSSIYIDGSENE</sequence>
<feature type="compositionally biased region" description="Low complexity" evidence="8">
    <location>
        <begin position="225"/>
        <end position="239"/>
    </location>
</feature>
<feature type="compositionally biased region" description="Acidic residues" evidence="8">
    <location>
        <begin position="93"/>
        <end position="104"/>
    </location>
</feature>
<evidence type="ECO:0000256" key="6">
    <source>
        <dbReference type="ARBA" id="ARBA00022490"/>
    </source>
</evidence>
<accession>A0AAV9WKP3</accession>
<dbReference type="PANTHER" id="PTHR41391">
    <property type="entry name" value="RESTRICTION OF TELOMERE CAPPING PROTEIN 4"/>
    <property type="match status" value="1"/>
</dbReference>
<dbReference type="EMBL" id="JAVHJL010000002">
    <property type="protein sequence ID" value="KAK6509379.1"/>
    <property type="molecule type" value="Genomic_DNA"/>
</dbReference>
<comment type="subcellular location">
    <subcellularLocation>
        <location evidence="3">Cytoplasm</location>
    </subcellularLocation>
    <subcellularLocation>
        <location evidence="2">Nucleus</location>
    </subcellularLocation>
</comment>
<comment type="function">
    <text evidence="1">May be involved in a process influencing telomere capping.</text>
</comment>
<dbReference type="Proteomes" id="UP001370758">
    <property type="component" value="Unassembled WGS sequence"/>
</dbReference>
<keyword evidence="7" id="KW-0539">Nucleus</keyword>
<feature type="compositionally biased region" description="Polar residues" evidence="8">
    <location>
        <begin position="1"/>
        <end position="14"/>
    </location>
</feature>
<dbReference type="GO" id="GO:0005634">
    <property type="term" value="C:nucleus"/>
    <property type="evidence" value="ECO:0007669"/>
    <property type="project" value="UniProtKB-SubCell"/>
</dbReference>
<evidence type="ECO:0000259" key="9">
    <source>
        <dbReference type="SMART" id="SM01312"/>
    </source>
</evidence>
<organism evidence="10 11">
    <name type="scientific">Arthrobotrys musiformis</name>
    <dbReference type="NCBI Taxonomy" id="47236"/>
    <lineage>
        <taxon>Eukaryota</taxon>
        <taxon>Fungi</taxon>
        <taxon>Dikarya</taxon>
        <taxon>Ascomycota</taxon>
        <taxon>Pezizomycotina</taxon>
        <taxon>Orbiliomycetes</taxon>
        <taxon>Orbiliales</taxon>
        <taxon>Orbiliaceae</taxon>
        <taxon>Arthrobotrys</taxon>
    </lineage>
</organism>
<dbReference type="SMART" id="SM01312">
    <property type="entry name" value="RTC4"/>
    <property type="match status" value="1"/>
</dbReference>
<evidence type="ECO:0000313" key="11">
    <source>
        <dbReference type="Proteomes" id="UP001370758"/>
    </source>
</evidence>
<dbReference type="InterPro" id="IPR039024">
    <property type="entry name" value="RTC4"/>
</dbReference>
<evidence type="ECO:0000256" key="8">
    <source>
        <dbReference type="SAM" id="MobiDB-lite"/>
    </source>
</evidence>
<dbReference type="InterPro" id="IPR028094">
    <property type="entry name" value="RTC4_C"/>
</dbReference>
<evidence type="ECO:0000256" key="5">
    <source>
        <dbReference type="ARBA" id="ARBA00015162"/>
    </source>
</evidence>
<comment type="caution">
    <text evidence="10">The sequence shown here is derived from an EMBL/GenBank/DDBJ whole genome shotgun (WGS) entry which is preliminary data.</text>
</comment>
<dbReference type="AlphaFoldDB" id="A0AAV9WKP3"/>
<keyword evidence="11" id="KW-1185">Reference proteome</keyword>
<dbReference type="PANTHER" id="PTHR41391:SF1">
    <property type="entry name" value="RESTRICTION OF TELOMERE CAPPING PROTEIN 4"/>
    <property type="match status" value="1"/>
</dbReference>
<protein>
    <recommendedName>
        <fullName evidence="5">Restriction of telomere capping protein 4</fullName>
    </recommendedName>
</protein>
<feature type="region of interest" description="Disordered" evidence="8">
    <location>
        <begin position="501"/>
        <end position="529"/>
    </location>
</feature>